<proteinExistence type="predicted"/>
<dbReference type="EMBL" id="JASHIF010000011">
    <property type="protein sequence ID" value="MDI9860369.1"/>
    <property type="molecule type" value="Genomic_DNA"/>
</dbReference>
<evidence type="ECO:0000313" key="2">
    <source>
        <dbReference type="EMBL" id="MDI9860369.1"/>
    </source>
</evidence>
<keyword evidence="1" id="KW-0732">Signal</keyword>
<keyword evidence="3" id="KW-1185">Reference proteome</keyword>
<accession>A0ABT6Y9W3</accession>
<dbReference type="RefSeq" id="WP_283345097.1">
    <property type="nucleotide sequence ID" value="NZ_JASHIF010000011.1"/>
</dbReference>
<feature type="chain" id="PRO_5045761699" description="Lipoprotein" evidence="1">
    <location>
        <begin position="21"/>
        <end position="129"/>
    </location>
</feature>
<evidence type="ECO:0008006" key="4">
    <source>
        <dbReference type="Google" id="ProtNLM"/>
    </source>
</evidence>
<reference evidence="2 3" key="1">
    <citation type="submission" date="2023-05" db="EMBL/GenBank/DDBJ databases">
        <title>Novel species of genus Flectobacillus isolated from stream in China.</title>
        <authorList>
            <person name="Lu H."/>
        </authorList>
    </citation>
    <scope>NUCLEOTIDE SEQUENCE [LARGE SCALE GENOMIC DNA]</scope>
    <source>
        <strain evidence="2 3">KCTC 42575</strain>
    </source>
</reference>
<protein>
    <recommendedName>
        <fullName evidence="4">Lipoprotein</fullName>
    </recommendedName>
</protein>
<name>A0ABT6Y9W3_9BACT</name>
<evidence type="ECO:0000313" key="3">
    <source>
        <dbReference type="Proteomes" id="UP001236507"/>
    </source>
</evidence>
<comment type="caution">
    <text evidence="2">The sequence shown here is derived from an EMBL/GenBank/DDBJ whole genome shotgun (WGS) entry which is preliminary data.</text>
</comment>
<dbReference type="Proteomes" id="UP001236507">
    <property type="component" value="Unassembled WGS sequence"/>
</dbReference>
<evidence type="ECO:0000256" key="1">
    <source>
        <dbReference type="SAM" id="SignalP"/>
    </source>
</evidence>
<organism evidence="2 3">
    <name type="scientific">Flectobacillus roseus</name>
    <dbReference type="NCBI Taxonomy" id="502259"/>
    <lineage>
        <taxon>Bacteria</taxon>
        <taxon>Pseudomonadati</taxon>
        <taxon>Bacteroidota</taxon>
        <taxon>Cytophagia</taxon>
        <taxon>Cytophagales</taxon>
        <taxon>Flectobacillaceae</taxon>
        <taxon>Flectobacillus</taxon>
    </lineage>
</organism>
<sequence length="129" mass="14136">MKRLLIFALSGLLLWSCSKGGIGGNGLSEEEMDYQKLTQMGADIKDYAKNKACAGDECRVMSMGSKACGGPTQFIVYSVGKVDEKVLTQKINDYTEYERQLNIKYSRISDCAMIAIPTVDCVNGLCVTK</sequence>
<gene>
    <name evidence="2" type="ORF">QM524_14245</name>
</gene>
<feature type="signal peptide" evidence="1">
    <location>
        <begin position="1"/>
        <end position="20"/>
    </location>
</feature>